<reference evidence="2" key="1">
    <citation type="submission" date="2023-03" db="EMBL/GenBank/DDBJ databases">
        <title>Massive genome expansion in bonnet fungi (Mycena s.s.) driven by repeated elements and novel gene families across ecological guilds.</title>
        <authorList>
            <consortium name="Lawrence Berkeley National Laboratory"/>
            <person name="Harder C.B."/>
            <person name="Miyauchi S."/>
            <person name="Viragh M."/>
            <person name="Kuo A."/>
            <person name="Thoen E."/>
            <person name="Andreopoulos B."/>
            <person name="Lu D."/>
            <person name="Skrede I."/>
            <person name="Drula E."/>
            <person name="Henrissat B."/>
            <person name="Morin E."/>
            <person name="Kohler A."/>
            <person name="Barry K."/>
            <person name="LaButti K."/>
            <person name="Morin E."/>
            <person name="Salamov A."/>
            <person name="Lipzen A."/>
            <person name="Mereny Z."/>
            <person name="Hegedus B."/>
            <person name="Baldrian P."/>
            <person name="Stursova M."/>
            <person name="Weitz H."/>
            <person name="Taylor A."/>
            <person name="Grigoriev I.V."/>
            <person name="Nagy L.G."/>
            <person name="Martin F."/>
            <person name="Kauserud H."/>
        </authorList>
    </citation>
    <scope>NUCLEOTIDE SEQUENCE</scope>
    <source>
        <strain evidence="2">CBHHK067</strain>
    </source>
</reference>
<protein>
    <submittedName>
        <fullName evidence="2">Uncharacterized protein</fullName>
    </submittedName>
</protein>
<evidence type="ECO:0000313" key="3">
    <source>
        <dbReference type="Proteomes" id="UP001221757"/>
    </source>
</evidence>
<comment type="caution">
    <text evidence="2">The sequence shown here is derived from an EMBL/GenBank/DDBJ whole genome shotgun (WGS) entry which is preliminary data.</text>
</comment>
<dbReference type="Proteomes" id="UP001221757">
    <property type="component" value="Unassembled WGS sequence"/>
</dbReference>
<evidence type="ECO:0000256" key="1">
    <source>
        <dbReference type="SAM" id="MobiDB-lite"/>
    </source>
</evidence>
<proteinExistence type="predicted"/>
<accession>A0AAD7FN58</accession>
<dbReference type="EMBL" id="JARKIE010000482">
    <property type="protein sequence ID" value="KAJ7633953.1"/>
    <property type="molecule type" value="Genomic_DNA"/>
</dbReference>
<feature type="compositionally biased region" description="Polar residues" evidence="1">
    <location>
        <begin position="24"/>
        <end position="34"/>
    </location>
</feature>
<name>A0AAD7FN58_MYCRO</name>
<evidence type="ECO:0000313" key="2">
    <source>
        <dbReference type="EMBL" id="KAJ7633953.1"/>
    </source>
</evidence>
<dbReference type="AlphaFoldDB" id="A0AAD7FN58"/>
<organism evidence="2 3">
    <name type="scientific">Mycena rosella</name>
    <name type="common">Pink bonnet</name>
    <name type="synonym">Agaricus rosellus</name>
    <dbReference type="NCBI Taxonomy" id="1033263"/>
    <lineage>
        <taxon>Eukaryota</taxon>
        <taxon>Fungi</taxon>
        <taxon>Dikarya</taxon>
        <taxon>Basidiomycota</taxon>
        <taxon>Agaricomycotina</taxon>
        <taxon>Agaricomycetes</taxon>
        <taxon>Agaricomycetidae</taxon>
        <taxon>Agaricales</taxon>
        <taxon>Marasmiineae</taxon>
        <taxon>Mycenaceae</taxon>
        <taxon>Mycena</taxon>
    </lineage>
</organism>
<feature type="region of interest" description="Disordered" evidence="1">
    <location>
        <begin position="1"/>
        <end position="39"/>
    </location>
</feature>
<keyword evidence="3" id="KW-1185">Reference proteome</keyword>
<sequence>MPPSASSPPSMLPGHHLLLPTPRYPSTRQSSLPSTLPRPLDSCGRSGAIFGAMPYAVPWSKKFGAMSRESRPSLSLRKSEPTLLPAPLLPPCPLRNPLWTCPIFWWYSRDPEPKLGQTKSSANENSDTVMSDSQGQARVGSGLGLSPGLTAIFSPCIQSIKMVQPTITTS</sequence>
<feature type="region of interest" description="Disordered" evidence="1">
    <location>
        <begin position="115"/>
        <end position="140"/>
    </location>
</feature>
<feature type="compositionally biased region" description="Polar residues" evidence="1">
    <location>
        <begin position="117"/>
        <end position="136"/>
    </location>
</feature>
<gene>
    <name evidence="2" type="ORF">B0H17DRAFT_1149842</name>
</gene>